<feature type="region of interest" description="Disordered" evidence="1">
    <location>
        <begin position="76"/>
        <end position="148"/>
    </location>
</feature>
<dbReference type="Proteomes" id="UP000190827">
    <property type="component" value="Unassembled WGS sequence"/>
</dbReference>
<keyword evidence="3" id="KW-1185">Reference proteome</keyword>
<feature type="compositionally biased region" description="Low complexity" evidence="1">
    <location>
        <begin position="117"/>
        <end position="148"/>
    </location>
</feature>
<evidence type="ECO:0000313" key="3">
    <source>
        <dbReference type="Proteomes" id="UP000190827"/>
    </source>
</evidence>
<proteinExistence type="predicted"/>
<comment type="caution">
    <text evidence="2">The sequence shown here is derived from an EMBL/GenBank/DDBJ whole genome shotgun (WGS) entry which is preliminary data.</text>
</comment>
<evidence type="ECO:0000256" key="1">
    <source>
        <dbReference type="SAM" id="MobiDB-lite"/>
    </source>
</evidence>
<feature type="compositionally biased region" description="Polar residues" evidence="1">
    <location>
        <begin position="76"/>
        <end position="92"/>
    </location>
</feature>
<dbReference type="EMBL" id="FUZO01000002">
    <property type="protein sequence ID" value="SKC66439.1"/>
    <property type="molecule type" value="Genomic_DNA"/>
</dbReference>
<accession>A0ABY1LPE3</accession>
<evidence type="ECO:0008006" key="4">
    <source>
        <dbReference type="Google" id="ProtNLM"/>
    </source>
</evidence>
<sequence>MKGKVMFVVGGLTGYVLGTRAGRERYEQIKTQWVKLWNAKPVRAQRGKVEDFAKARISEVPAALWSGVSAVAKVVSQQGSTPGQKLDTSTGSVHRKAESKTEDTVQDVSETVKDARTASGTSTSSASKPAVRKPAAPKTTAPKPKSGE</sequence>
<gene>
    <name evidence="2" type="ORF">SAMN06295973_2575</name>
</gene>
<dbReference type="RefSeq" id="WP_079706357.1">
    <property type="nucleotide sequence ID" value="NZ_FUZO01000002.1"/>
</dbReference>
<protein>
    <recommendedName>
        <fullName evidence="4">Oxygen-dependent protoporphyrinogen oxidase</fullName>
    </recommendedName>
</protein>
<name>A0ABY1LPE3_9MICO</name>
<reference evidence="2 3" key="1">
    <citation type="submission" date="2017-02" db="EMBL/GenBank/DDBJ databases">
        <authorList>
            <person name="Varghese N."/>
            <person name="Submissions S."/>
        </authorList>
    </citation>
    <scope>NUCLEOTIDE SEQUENCE [LARGE SCALE GENOMIC DNA]</scope>
    <source>
        <strain evidence="2 3">VKM Ac-1787</strain>
    </source>
</reference>
<evidence type="ECO:0000313" key="2">
    <source>
        <dbReference type="EMBL" id="SKC66439.1"/>
    </source>
</evidence>
<organism evidence="2 3">
    <name type="scientific">Plantibacter cousiniae</name>
    <name type="common">nom. nud.</name>
    <dbReference type="NCBI Taxonomy" id="199709"/>
    <lineage>
        <taxon>Bacteria</taxon>
        <taxon>Bacillati</taxon>
        <taxon>Actinomycetota</taxon>
        <taxon>Actinomycetes</taxon>
        <taxon>Micrococcales</taxon>
        <taxon>Microbacteriaceae</taxon>
        <taxon>Plantibacter</taxon>
    </lineage>
</organism>